<reference evidence="2 3" key="1">
    <citation type="submission" date="2013-07" db="EMBL/GenBank/DDBJ databases">
        <title>Draft genome sequence of Pseudoalteromonas luteoviolacea 2ta16.</title>
        <authorList>
            <person name="Allen E.E."/>
            <person name="Azam F."/>
            <person name="Podell S."/>
        </authorList>
    </citation>
    <scope>NUCLEOTIDE SEQUENCE [LARGE SCALE GENOMIC DNA]</scope>
    <source>
        <strain evidence="2 3">2ta16</strain>
    </source>
</reference>
<name>V4H0M2_PSEL2</name>
<feature type="region of interest" description="Disordered" evidence="1">
    <location>
        <begin position="1"/>
        <end position="20"/>
    </location>
</feature>
<comment type="caution">
    <text evidence="2">The sequence shown here is derived from an EMBL/GenBank/DDBJ whole genome shotgun (WGS) entry which is preliminary data.</text>
</comment>
<evidence type="ECO:0000256" key="1">
    <source>
        <dbReference type="SAM" id="MobiDB-lite"/>
    </source>
</evidence>
<dbReference type="PATRIC" id="fig|1353533.3.peg.4785"/>
<accession>V4H0M2</accession>
<gene>
    <name evidence="2" type="ORF">PL2TA16_01367</name>
</gene>
<protein>
    <submittedName>
        <fullName evidence="2">Uncharacterized protein</fullName>
    </submittedName>
</protein>
<evidence type="ECO:0000313" key="2">
    <source>
        <dbReference type="EMBL" id="ESP90976.1"/>
    </source>
</evidence>
<organism evidence="2 3">
    <name type="scientific">Pseudoalteromonas luteoviolacea (strain 2ta16)</name>
    <dbReference type="NCBI Taxonomy" id="1353533"/>
    <lineage>
        <taxon>Bacteria</taxon>
        <taxon>Pseudomonadati</taxon>
        <taxon>Pseudomonadota</taxon>
        <taxon>Gammaproteobacteria</taxon>
        <taxon>Alteromonadales</taxon>
        <taxon>Pseudoalteromonadaceae</taxon>
        <taxon>Pseudoalteromonas</taxon>
    </lineage>
</organism>
<dbReference type="RefSeq" id="WP_023401622.1">
    <property type="nucleotide sequence ID" value="NZ_AUSV01000133.1"/>
</dbReference>
<dbReference type="EMBL" id="AUSV01000133">
    <property type="protein sequence ID" value="ESP90976.1"/>
    <property type="molecule type" value="Genomic_DNA"/>
</dbReference>
<proteinExistence type="predicted"/>
<dbReference type="Proteomes" id="UP000017820">
    <property type="component" value="Unassembled WGS sequence"/>
</dbReference>
<sequence length="287" mass="32958">MSQAQNNKPSSRNDIFRTSNAPKVAQGLTEEQIAEQWRQVAHNMFVLRQNGEIVYLDVDFYTEGSRLIEWVHSEQDIHKFFLNEDNLFPLNLMGPAVTKVIPWNLAEAKDKLPTTFAGQAPLKPGYMIDLRVIQLNRLNANDPNFARLLNSGLDIPIQLESNSFDPIYPVPHEFEHQLSAPIEEENLYIVSFKNPERIRGIDDLYGYQISYISKEELDKVDNYVPNEDDKNEALKLDELKKEQTGQYLERYYGDTNAQIGAINPRDMAPHLLGAACYIANLRTMKKD</sequence>
<evidence type="ECO:0000313" key="3">
    <source>
        <dbReference type="Proteomes" id="UP000017820"/>
    </source>
</evidence>
<dbReference type="AlphaFoldDB" id="V4H0M2"/>
<dbReference type="GeneID" id="29918921"/>